<gene>
    <name evidence="1" type="ORF">NEMVEDRAFT_v1g238488</name>
</gene>
<dbReference type="HOGENOM" id="CLU_1837481_0_0_1"/>
<proteinExistence type="predicted"/>
<dbReference type="OrthoDB" id="6118108at2759"/>
<evidence type="ECO:0000313" key="1">
    <source>
        <dbReference type="EMBL" id="EDO48677.1"/>
    </source>
</evidence>
<name>A7RIB9_NEMVE</name>
<accession>A7RIB9</accession>
<reference evidence="1 2" key="1">
    <citation type="journal article" date="2007" name="Science">
        <title>Sea anemone genome reveals ancestral eumetazoan gene repertoire and genomic organization.</title>
        <authorList>
            <person name="Putnam N.H."/>
            <person name="Srivastava M."/>
            <person name="Hellsten U."/>
            <person name="Dirks B."/>
            <person name="Chapman J."/>
            <person name="Salamov A."/>
            <person name="Terry A."/>
            <person name="Shapiro H."/>
            <person name="Lindquist E."/>
            <person name="Kapitonov V.V."/>
            <person name="Jurka J."/>
            <person name="Genikhovich G."/>
            <person name="Grigoriev I.V."/>
            <person name="Lucas S.M."/>
            <person name="Steele R.E."/>
            <person name="Finnerty J.R."/>
            <person name="Technau U."/>
            <person name="Martindale M.Q."/>
            <person name="Rokhsar D.S."/>
        </authorList>
    </citation>
    <scope>NUCLEOTIDE SEQUENCE [LARGE SCALE GENOMIC DNA]</scope>
    <source>
        <strain evidence="2">CH2 X CH6</strain>
    </source>
</reference>
<keyword evidence="2" id="KW-1185">Reference proteome</keyword>
<protein>
    <submittedName>
        <fullName evidence="1">Uncharacterized protein</fullName>
    </submittedName>
</protein>
<sequence>MRNMQVNRNELVGQQSSTSQKRFFCLDHQAMEVDQHKIQGDVTGQLSWKDQLKASDEVPCNEDCSDQYSVMMTQITEIEKSLDAVKHKLRAASVKCHMLNVDVVTMFNPETVDTLNKIVEDCEACTKTMNDMVTEDIQVT</sequence>
<evidence type="ECO:0000313" key="2">
    <source>
        <dbReference type="Proteomes" id="UP000001593"/>
    </source>
</evidence>
<dbReference type="KEGG" id="nve:5520931"/>
<dbReference type="AlphaFoldDB" id="A7RIB9"/>
<dbReference type="Proteomes" id="UP000001593">
    <property type="component" value="Unassembled WGS sequence"/>
</dbReference>
<organism evidence="1 2">
    <name type="scientific">Nematostella vectensis</name>
    <name type="common">Starlet sea anemone</name>
    <dbReference type="NCBI Taxonomy" id="45351"/>
    <lineage>
        <taxon>Eukaryota</taxon>
        <taxon>Metazoa</taxon>
        <taxon>Cnidaria</taxon>
        <taxon>Anthozoa</taxon>
        <taxon>Hexacorallia</taxon>
        <taxon>Actiniaria</taxon>
        <taxon>Edwardsiidae</taxon>
        <taxon>Nematostella</taxon>
    </lineage>
</organism>
<dbReference type="EMBL" id="DS469512">
    <property type="protein sequence ID" value="EDO48677.1"/>
    <property type="molecule type" value="Genomic_DNA"/>
</dbReference>
<dbReference type="InParanoid" id="A7RIB9"/>